<evidence type="ECO:0000256" key="4">
    <source>
        <dbReference type="ARBA" id="ARBA00023163"/>
    </source>
</evidence>
<dbReference type="Pfam" id="PF02150">
    <property type="entry name" value="Zn_ribbon_RPB9"/>
    <property type="match status" value="1"/>
</dbReference>
<dbReference type="GO" id="GO:0006351">
    <property type="term" value="P:DNA-templated transcription"/>
    <property type="evidence" value="ECO:0007669"/>
    <property type="project" value="InterPro"/>
</dbReference>
<dbReference type="PROSITE" id="PS01030">
    <property type="entry name" value="RNA_POL_M_15KD"/>
    <property type="match status" value="1"/>
</dbReference>
<sequence>MEFCPTCGNMLKFELANESRYARLFCPTCPYVCSIETKVKIKKKQHLQPVHIATLGRPSSISFKPDQPTSLCRHFTGAAMKIADGSGAKTKYAFMLLIYMLIPSVLDVQASHCNTACFVLQLPLI</sequence>
<evidence type="ECO:0000313" key="6">
    <source>
        <dbReference type="EMBL" id="KAF8413350.1"/>
    </source>
</evidence>
<dbReference type="Proteomes" id="UP000655225">
    <property type="component" value="Unassembled WGS sequence"/>
</dbReference>
<keyword evidence="7" id="KW-1185">Reference proteome</keyword>
<dbReference type="AlphaFoldDB" id="A0A834ZXF4"/>
<dbReference type="OrthoDB" id="282152at2759"/>
<gene>
    <name evidence="6" type="ORF">HHK36_001329</name>
</gene>
<evidence type="ECO:0000259" key="5">
    <source>
        <dbReference type="SMART" id="SM00661"/>
    </source>
</evidence>
<feature type="domain" description="DNA-directed RNA polymerase II subunit RPB9-like zinc ribbon" evidence="5">
    <location>
        <begin position="2"/>
        <end position="51"/>
    </location>
</feature>
<dbReference type="SMART" id="SM00661">
    <property type="entry name" value="RPOL9"/>
    <property type="match status" value="1"/>
</dbReference>
<evidence type="ECO:0000313" key="7">
    <source>
        <dbReference type="Proteomes" id="UP000655225"/>
    </source>
</evidence>
<dbReference type="GO" id="GO:0046872">
    <property type="term" value="F:metal ion binding"/>
    <property type="evidence" value="ECO:0007669"/>
    <property type="project" value="UniProtKB-KW"/>
</dbReference>
<keyword evidence="4" id="KW-0804">Transcription</keyword>
<evidence type="ECO:0000256" key="3">
    <source>
        <dbReference type="ARBA" id="ARBA00022833"/>
    </source>
</evidence>
<name>A0A834ZXF4_TETSI</name>
<accession>A0A834ZXF4</accession>
<keyword evidence="3" id="KW-0862">Zinc</keyword>
<dbReference type="InterPro" id="IPR001529">
    <property type="entry name" value="Zn_ribbon_RPB9"/>
</dbReference>
<comment type="similarity">
    <text evidence="1">Belongs to the archaeal RpoM/eukaryotic RPA12/RPB9/RPC11 RNA polymerase family.</text>
</comment>
<evidence type="ECO:0000256" key="1">
    <source>
        <dbReference type="ARBA" id="ARBA00008925"/>
    </source>
</evidence>
<reference evidence="6 7" key="1">
    <citation type="submission" date="2020-04" db="EMBL/GenBank/DDBJ databases">
        <title>Plant Genome Project.</title>
        <authorList>
            <person name="Zhang R.-G."/>
        </authorList>
    </citation>
    <scope>NUCLEOTIDE SEQUENCE [LARGE SCALE GENOMIC DNA]</scope>
    <source>
        <strain evidence="6">YNK0</strain>
        <tissue evidence="6">Leaf</tissue>
    </source>
</reference>
<dbReference type="InterPro" id="IPR019761">
    <property type="entry name" value="DNA-dir_RNA_pol-M_15_CS"/>
</dbReference>
<proteinExistence type="inferred from homology"/>
<dbReference type="EMBL" id="JABCRI010000001">
    <property type="protein sequence ID" value="KAF8413350.1"/>
    <property type="molecule type" value="Genomic_DNA"/>
</dbReference>
<protein>
    <recommendedName>
        <fullName evidence="5">DNA-directed RNA polymerase II subunit RPB9-like zinc ribbon domain-containing protein</fullName>
    </recommendedName>
</protein>
<comment type="caution">
    <text evidence="6">The sequence shown here is derived from an EMBL/GenBank/DDBJ whole genome shotgun (WGS) entry which is preliminary data.</text>
</comment>
<organism evidence="6 7">
    <name type="scientific">Tetracentron sinense</name>
    <name type="common">Spur-leaf</name>
    <dbReference type="NCBI Taxonomy" id="13715"/>
    <lineage>
        <taxon>Eukaryota</taxon>
        <taxon>Viridiplantae</taxon>
        <taxon>Streptophyta</taxon>
        <taxon>Embryophyta</taxon>
        <taxon>Tracheophyta</taxon>
        <taxon>Spermatophyta</taxon>
        <taxon>Magnoliopsida</taxon>
        <taxon>Trochodendrales</taxon>
        <taxon>Trochodendraceae</taxon>
        <taxon>Tetracentron</taxon>
    </lineage>
</organism>
<evidence type="ECO:0000256" key="2">
    <source>
        <dbReference type="ARBA" id="ARBA00022723"/>
    </source>
</evidence>
<keyword evidence="2" id="KW-0479">Metal-binding</keyword>